<evidence type="ECO:0000313" key="2">
    <source>
        <dbReference type="EMBL" id="KAK2155039.1"/>
    </source>
</evidence>
<dbReference type="Proteomes" id="UP001208570">
    <property type="component" value="Unassembled WGS sequence"/>
</dbReference>
<evidence type="ECO:0000313" key="3">
    <source>
        <dbReference type="Proteomes" id="UP001208570"/>
    </source>
</evidence>
<comment type="caution">
    <text evidence="2">The sequence shown here is derived from an EMBL/GenBank/DDBJ whole genome shotgun (WGS) entry which is preliminary data.</text>
</comment>
<accession>A0AAD9JL27</accession>
<gene>
    <name evidence="2" type="ORF">LSH36_251g07007</name>
</gene>
<feature type="region of interest" description="Disordered" evidence="1">
    <location>
        <begin position="77"/>
        <end position="101"/>
    </location>
</feature>
<dbReference type="EMBL" id="JAODUP010000251">
    <property type="protein sequence ID" value="KAK2155039.1"/>
    <property type="molecule type" value="Genomic_DNA"/>
</dbReference>
<keyword evidence="3" id="KW-1185">Reference proteome</keyword>
<evidence type="ECO:0000256" key="1">
    <source>
        <dbReference type="SAM" id="MobiDB-lite"/>
    </source>
</evidence>
<reference evidence="2" key="1">
    <citation type="journal article" date="2023" name="Mol. Biol. Evol.">
        <title>Third-Generation Sequencing Reveals the Adaptive Role of the Epigenome in Three Deep-Sea Polychaetes.</title>
        <authorList>
            <person name="Perez M."/>
            <person name="Aroh O."/>
            <person name="Sun Y."/>
            <person name="Lan Y."/>
            <person name="Juniper S.K."/>
            <person name="Young C.R."/>
            <person name="Angers B."/>
            <person name="Qian P.Y."/>
        </authorList>
    </citation>
    <scope>NUCLEOTIDE SEQUENCE</scope>
    <source>
        <strain evidence="2">P08H-3</strain>
    </source>
</reference>
<organism evidence="2 3">
    <name type="scientific">Paralvinella palmiformis</name>
    <dbReference type="NCBI Taxonomy" id="53620"/>
    <lineage>
        <taxon>Eukaryota</taxon>
        <taxon>Metazoa</taxon>
        <taxon>Spiralia</taxon>
        <taxon>Lophotrochozoa</taxon>
        <taxon>Annelida</taxon>
        <taxon>Polychaeta</taxon>
        <taxon>Sedentaria</taxon>
        <taxon>Canalipalpata</taxon>
        <taxon>Terebellida</taxon>
        <taxon>Terebelliformia</taxon>
        <taxon>Alvinellidae</taxon>
        <taxon>Paralvinella</taxon>
    </lineage>
</organism>
<name>A0AAD9JL27_9ANNE</name>
<sequence length="101" mass="11569">MDYESVYFNSLYWCYVMKQLIELYSEIVFASRWLAKDPEVLLLHTKCSSNAIQVSVKGRRVHVVSAVAGYIQDILTPGRQDPFNRSQIPDTSGPAESVRRE</sequence>
<proteinExistence type="predicted"/>
<protein>
    <submittedName>
        <fullName evidence="2">Uncharacterized protein</fullName>
    </submittedName>
</protein>
<dbReference type="AlphaFoldDB" id="A0AAD9JL27"/>